<dbReference type="PANTHER" id="PTHR34273">
    <property type="entry name" value="METHYLTHIORIBOSE KINASE"/>
    <property type="match status" value="1"/>
</dbReference>
<keyword evidence="3" id="KW-0547">Nucleotide-binding</keyword>
<sequence length="324" mass="36944">MMLLKNPPDQAQIEYLRKTGILHPDEGLISSEKAGEGNMNVTLKINTEKRSIVLKQSRDYVVKYPQVPAPRERTGIEYAYYKVLSKNKLLAGYSPKILAFDQSNWLMAMEFLQNGKDYLSIYKQPELLDVEQVNDLLLYLKNLHQIAPADFPENRAMRELNHQHIFVLPYQKDNGFDLDQVQPGLQDLSEIIKKDKALLKKIDLLGERYLGPGTCLIHGDFYPGSWLQTARGMKVIDAEFAFMGDPEFDLGVMLAHLKMAVFRDDTIDKIIGSYPLNSHLLAQYTGVEILRRIFGLAQLPLSLSLAEKETLGQHAIHLLINEKF</sequence>
<protein>
    <submittedName>
        <fullName evidence="7">5-methylthioribose kinase</fullName>
    </submittedName>
</protein>
<dbReference type="Pfam" id="PF01636">
    <property type="entry name" value="APH"/>
    <property type="match status" value="1"/>
</dbReference>
<proteinExistence type="inferred from homology"/>
<evidence type="ECO:0000256" key="4">
    <source>
        <dbReference type="ARBA" id="ARBA00022777"/>
    </source>
</evidence>
<dbReference type="GO" id="GO:0016301">
    <property type="term" value="F:kinase activity"/>
    <property type="evidence" value="ECO:0007669"/>
    <property type="project" value="UniProtKB-KW"/>
</dbReference>
<dbReference type="SUPFAM" id="SSF56112">
    <property type="entry name" value="Protein kinase-like (PK-like)"/>
    <property type="match status" value="1"/>
</dbReference>
<dbReference type="EMBL" id="FRCY01000025">
    <property type="protein sequence ID" value="SHN35200.1"/>
    <property type="molecule type" value="Genomic_DNA"/>
</dbReference>
<dbReference type="InterPro" id="IPR011009">
    <property type="entry name" value="Kinase-like_dom_sf"/>
</dbReference>
<dbReference type="STRING" id="388280.SAMN04488057_12518"/>
<dbReference type="PANTHER" id="PTHR34273:SF2">
    <property type="entry name" value="METHYLTHIORIBOSE KINASE"/>
    <property type="match status" value="1"/>
</dbReference>
<feature type="domain" description="Aminoglycoside phosphotransferase" evidence="6">
    <location>
        <begin position="55"/>
        <end position="257"/>
    </location>
</feature>
<keyword evidence="5" id="KW-0067">ATP-binding</keyword>
<dbReference type="Gene3D" id="3.90.1200.10">
    <property type="match status" value="1"/>
</dbReference>
<dbReference type="Gene3D" id="3.30.200.20">
    <property type="entry name" value="Phosphorylase Kinase, domain 1"/>
    <property type="match status" value="1"/>
</dbReference>
<dbReference type="AlphaFoldDB" id="A0A1M7QTP0"/>
<evidence type="ECO:0000313" key="7">
    <source>
        <dbReference type="EMBL" id="SHN35200.1"/>
    </source>
</evidence>
<dbReference type="InterPro" id="IPR002575">
    <property type="entry name" value="Aminoglycoside_PTrfase"/>
</dbReference>
<keyword evidence="8" id="KW-1185">Reference proteome</keyword>
<dbReference type="Proteomes" id="UP000184513">
    <property type="component" value="Unassembled WGS sequence"/>
</dbReference>
<keyword evidence="4 7" id="KW-0418">Kinase</keyword>
<dbReference type="RefSeq" id="WP_245802940.1">
    <property type="nucleotide sequence ID" value="NZ_FRCY01000025.1"/>
</dbReference>
<evidence type="ECO:0000256" key="5">
    <source>
        <dbReference type="ARBA" id="ARBA00022840"/>
    </source>
</evidence>
<accession>A0A1M7QTP0</accession>
<comment type="similarity">
    <text evidence="1">Belongs to the methylthioribose kinase family.</text>
</comment>
<name>A0A1M7QTP0_9BACT</name>
<evidence type="ECO:0000256" key="1">
    <source>
        <dbReference type="ARBA" id="ARBA00010165"/>
    </source>
</evidence>
<evidence type="ECO:0000313" key="8">
    <source>
        <dbReference type="Proteomes" id="UP000184513"/>
    </source>
</evidence>
<dbReference type="GO" id="GO:0005524">
    <property type="term" value="F:ATP binding"/>
    <property type="evidence" value="ECO:0007669"/>
    <property type="project" value="UniProtKB-KW"/>
</dbReference>
<evidence type="ECO:0000256" key="3">
    <source>
        <dbReference type="ARBA" id="ARBA00022741"/>
    </source>
</evidence>
<evidence type="ECO:0000259" key="6">
    <source>
        <dbReference type="Pfam" id="PF01636"/>
    </source>
</evidence>
<evidence type="ECO:0000256" key="2">
    <source>
        <dbReference type="ARBA" id="ARBA00022679"/>
    </source>
</evidence>
<gene>
    <name evidence="7" type="ORF">SAMN04488057_12518</name>
</gene>
<reference evidence="7 8" key="1">
    <citation type="submission" date="2016-11" db="EMBL/GenBank/DDBJ databases">
        <authorList>
            <person name="Jaros S."/>
            <person name="Januszkiewicz K."/>
            <person name="Wedrychowicz H."/>
        </authorList>
    </citation>
    <scope>NUCLEOTIDE SEQUENCE [LARGE SCALE GENOMIC DNA]</scope>
    <source>
        <strain evidence="7 8">CGMCC 1.6102</strain>
    </source>
</reference>
<keyword evidence="2" id="KW-0808">Transferase</keyword>
<organism evidence="7 8">
    <name type="scientific">Cyclobacterium lianum</name>
    <dbReference type="NCBI Taxonomy" id="388280"/>
    <lineage>
        <taxon>Bacteria</taxon>
        <taxon>Pseudomonadati</taxon>
        <taxon>Bacteroidota</taxon>
        <taxon>Cytophagia</taxon>
        <taxon>Cytophagales</taxon>
        <taxon>Cyclobacteriaceae</taxon>
        <taxon>Cyclobacterium</taxon>
    </lineage>
</organism>